<dbReference type="EMBL" id="BTSX01000002">
    <property type="protein sequence ID" value="GMS84777.1"/>
    <property type="molecule type" value="Genomic_DNA"/>
</dbReference>
<dbReference type="Proteomes" id="UP001432027">
    <property type="component" value="Unassembled WGS sequence"/>
</dbReference>
<dbReference type="CDD" id="cd03759">
    <property type="entry name" value="proteasome_beta_type_3"/>
    <property type="match status" value="1"/>
</dbReference>
<dbReference type="PANTHER" id="PTHR32194:SF10">
    <property type="entry name" value="PROTEASOME SUBUNIT BETA TYPE-3"/>
    <property type="match status" value="1"/>
</dbReference>
<evidence type="ECO:0000256" key="1">
    <source>
        <dbReference type="ARBA" id="ARBA00022490"/>
    </source>
</evidence>
<dbReference type="PANTHER" id="PTHR32194">
    <property type="entry name" value="METALLOPROTEASE TLDD"/>
    <property type="match status" value="1"/>
</dbReference>
<dbReference type="InterPro" id="IPR029055">
    <property type="entry name" value="Ntn_hydrolases_N"/>
</dbReference>
<dbReference type="Gene3D" id="3.60.20.10">
    <property type="entry name" value="Glutamine Phosphoribosylpyrophosphate, subunit 1, domain 1"/>
    <property type="match status" value="1"/>
</dbReference>
<dbReference type="PROSITE" id="PS00854">
    <property type="entry name" value="PROTEASOME_BETA_1"/>
    <property type="match status" value="1"/>
</dbReference>
<keyword evidence="3 6" id="KW-0539">Nucleus</keyword>
<reference evidence="7" key="1">
    <citation type="submission" date="2023-10" db="EMBL/GenBank/DDBJ databases">
        <title>Genome assembly of Pristionchus species.</title>
        <authorList>
            <person name="Yoshida K."/>
            <person name="Sommer R.J."/>
        </authorList>
    </citation>
    <scope>NUCLEOTIDE SEQUENCE</scope>
    <source>
        <strain evidence="7">RS0144</strain>
    </source>
</reference>
<dbReference type="Pfam" id="PF00227">
    <property type="entry name" value="Proteasome"/>
    <property type="match status" value="1"/>
</dbReference>
<sequence length="222" mass="24557">SVFVVERSRAAFSQSVKMSIMSYTGGTVLAMAGDGCVCIASDLRLGEQMNTVAVDQKKVHKISEKVYVGLCGFHSDAKTVLDKIMFRKNLYELRENRRIKPKVLATIISNLAYQHRFGSYFTEPMVAGLDPVTHKPYICAMDTIGNICTPEDFVAIGTGAEYLLGVSESFWRKGMNSEELFEATAQSMLSALERDAASGWGAVVYTITKDKVNIRTIKARMD</sequence>
<dbReference type="PROSITE" id="PS51476">
    <property type="entry name" value="PROTEASOME_BETA_2"/>
    <property type="match status" value="1"/>
</dbReference>
<comment type="function">
    <text evidence="4">Non-catalytic component of the proteasome, a multicatalytic proteinase complex which is characterized by its ability to cleave peptides with Arg, Phe, Tyr, Leu, and Glu adjacent to the leaving group at neutral or slightly basic pH. The proteasome has an ATP-dependent proteolytic activity.</text>
</comment>
<comment type="subcellular location">
    <subcellularLocation>
        <location evidence="6">Cytoplasm</location>
    </subcellularLocation>
    <subcellularLocation>
        <location evidence="6">Nucleus</location>
    </subcellularLocation>
</comment>
<dbReference type="InterPro" id="IPR023333">
    <property type="entry name" value="Proteasome_suB-type"/>
</dbReference>
<proteinExistence type="inferred from homology"/>
<keyword evidence="1 6" id="KW-0963">Cytoplasm</keyword>
<evidence type="ECO:0000256" key="3">
    <source>
        <dbReference type="ARBA" id="ARBA00023242"/>
    </source>
</evidence>
<dbReference type="FunFam" id="3.60.20.10:FF:000003">
    <property type="entry name" value="Proteasome subunit beta type-3"/>
    <property type="match status" value="1"/>
</dbReference>
<evidence type="ECO:0000313" key="7">
    <source>
        <dbReference type="EMBL" id="GMS84777.1"/>
    </source>
</evidence>
<dbReference type="InterPro" id="IPR001353">
    <property type="entry name" value="Proteasome_sua/b"/>
</dbReference>
<dbReference type="SUPFAM" id="SSF56235">
    <property type="entry name" value="N-terminal nucleophile aminohydrolases (Ntn hydrolases)"/>
    <property type="match status" value="1"/>
</dbReference>
<organism evidence="7 8">
    <name type="scientific">Pristionchus entomophagus</name>
    <dbReference type="NCBI Taxonomy" id="358040"/>
    <lineage>
        <taxon>Eukaryota</taxon>
        <taxon>Metazoa</taxon>
        <taxon>Ecdysozoa</taxon>
        <taxon>Nematoda</taxon>
        <taxon>Chromadorea</taxon>
        <taxon>Rhabditida</taxon>
        <taxon>Rhabditina</taxon>
        <taxon>Diplogasteromorpha</taxon>
        <taxon>Diplogasteroidea</taxon>
        <taxon>Neodiplogasteridae</taxon>
        <taxon>Pristionchus</taxon>
    </lineage>
</organism>
<evidence type="ECO:0000256" key="4">
    <source>
        <dbReference type="ARBA" id="ARBA00024953"/>
    </source>
</evidence>
<evidence type="ECO:0000313" key="8">
    <source>
        <dbReference type="Proteomes" id="UP001432027"/>
    </source>
</evidence>
<dbReference type="GO" id="GO:0005634">
    <property type="term" value="C:nucleus"/>
    <property type="evidence" value="ECO:0007669"/>
    <property type="project" value="UniProtKB-SubCell"/>
</dbReference>
<dbReference type="GO" id="GO:0005737">
    <property type="term" value="C:cytoplasm"/>
    <property type="evidence" value="ECO:0007669"/>
    <property type="project" value="UniProtKB-SubCell"/>
</dbReference>
<dbReference type="AlphaFoldDB" id="A0AAV5SN30"/>
<keyword evidence="2 6" id="KW-0647">Proteasome</keyword>
<protein>
    <recommendedName>
        <fullName evidence="6">Proteasome subunit beta</fullName>
    </recommendedName>
</protein>
<keyword evidence="8" id="KW-1185">Reference proteome</keyword>
<comment type="similarity">
    <text evidence="6">Belongs to the peptidase T1B family.</text>
</comment>
<comment type="caution">
    <text evidence="7">The sequence shown here is derived from an EMBL/GenBank/DDBJ whole genome shotgun (WGS) entry which is preliminary data.</text>
</comment>
<gene>
    <name evidence="7" type="ORF">PENTCL1PPCAC_6952</name>
</gene>
<evidence type="ECO:0000256" key="5">
    <source>
        <dbReference type="ARBA" id="ARBA00026071"/>
    </source>
</evidence>
<evidence type="ECO:0000256" key="2">
    <source>
        <dbReference type="ARBA" id="ARBA00022942"/>
    </source>
</evidence>
<comment type="function">
    <text evidence="6">Component of the proteasome, a multicatalytic proteinase complex which is characterized by its ability to cleave peptides with Arg, Phe, Tyr, Leu, and Glu adjacent to the leaving group at neutral or slightly basic pH. The proteasome has an ATP-dependent proteolytic activity.</text>
</comment>
<name>A0AAV5SN30_9BILA</name>
<evidence type="ECO:0000256" key="6">
    <source>
        <dbReference type="RuleBase" id="RU004203"/>
    </source>
</evidence>
<dbReference type="GO" id="GO:0019774">
    <property type="term" value="C:proteasome core complex, beta-subunit complex"/>
    <property type="evidence" value="ECO:0007669"/>
    <property type="project" value="InterPro"/>
</dbReference>
<comment type="subunit">
    <text evidence="6">Component of the proteasome complex.</text>
</comment>
<comment type="subunit">
    <text evidence="5">The 26S proteasome consists of a 20S proteasome core and two 19S regulatory subunits. The 20S proteasome core is composed of 28 subunits that are arranged in four stacked rings, resulting in a barrel-shaped structure. The two end rings are each formed by seven alpha subunits, and the two central rings are each formed by seven beta subunits. The catalytic chamber with the active sites is on the inside of the barrel.</text>
</comment>
<accession>A0AAV5SN30</accession>
<dbReference type="GO" id="GO:0043161">
    <property type="term" value="P:proteasome-mediated ubiquitin-dependent protein catabolic process"/>
    <property type="evidence" value="ECO:0007669"/>
    <property type="project" value="InterPro"/>
</dbReference>
<feature type="non-terminal residue" evidence="7">
    <location>
        <position position="1"/>
    </location>
</feature>
<dbReference type="InterPro" id="IPR016050">
    <property type="entry name" value="Proteasome_bsu_CS"/>
</dbReference>
<dbReference type="InterPro" id="IPR033811">
    <property type="entry name" value="Proteasome_beta_3"/>
</dbReference>